<keyword evidence="2" id="KW-1185">Reference proteome</keyword>
<protein>
    <recommendedName>
        <fullName evidence="3">SR1 protein</fullName>
    </recommendedName>
</protein>
<evidence type="ECO:0000313" key="2">
    <source>
        <dbReference type="Proteomes" id="UP001221597"/>
    </source>
</evidence>
<dbReference type="RefSeq" id="WP_283076168.1">
    <property type="nucleotide sequence ID" value="NZ_CP121671.1"/>
</dbReference>
<reference evidence="1 2" key="1">
    <citation type="submission" date="2023-04" db="EMBL/GenBank/DDBJ databases">
        <title>Genome sequence of Halobacillus naozhouensis KACC 21980.</title>
        <authorList>
            <person name="Kim S."/>
            <person name="Heo J."/>
            <person name="Kwon S.-W."/>
        </authorList>
    </citation>
    <scope>NUCLEOTIDE SEQUENCE [LARGE SCALE GENOMIC DNA]</scope>
    <source>
        <strain evidence="1 2">KCTC 13234</strain>
    </source>
</reference>
<accession>A0ABY8IZW1</accession>
<sequence>MSQYQVGEWIQKRCRKCFHNESQIIKVDEKDLNEKTGTLLWCQCPECGLNDHELTPVEA</sequence>
<proteinExistence type="predicted"/>
<evidence type="ECO:0000313" key="1">
    <source>
        <dbReference type="EMBL" id="WFT74166.1"/>
    </source>
</evidence>
<dbReference type="EMBL" id="CP121671">
    <property type="protein sequence ID" value="WFT74166.1"/>
    <property type="molecule type" value="Genomic_DNA"/>
</dbReference>
<evidence type="ECO:0008006" key="3">
    <source>
        <dbReference type="Google" id="ProtNLM"/>
    </source>
</evidence>
<gene>
    <name evidence="1" type="ORF">P9989_17645</name>
</gene>
<name>A0ABY8IZW1_9BACI</name>
<dbReference type="Proteomes" id="UP001221597">
    <property type="component" value="Chromosome"/>
</dbReference>
<organism evidence="1 2">
    <name type="scientific">Halobacillus naozhouensis</name>
    <dbReference type="NCBI Taxonomy" id="554880"/>
    <lineage>
        <taxon>Bacteria</taxon>
        <taxon>Bacillati</taxon>
        <taxon>Bacillota</taxon>
        <taxon>Bacilli</taxon>
        <taxon>Bacillales</taxon>
        <taxon>Bacillaceae</taxon>
        <taxon>Halobacillus</taxon>
    </lineage>
</organism>